<sequence length="98" mass="10928">MARSAQQARKPRKRKEERALKKAIKKQAREARREAEIANGLAEKAKIEDVAPNDQEMKDVPAVKEDASDDVKPVVDPAPENQEDVKPDVSSQAVKVEQ</sequence>
<gene>
    <name evidence="2" type="primary">Acey_s0177.g603</name>
    <name evidence="2" type="ORF">Y032_0177g603</name>
</gene>
<protein>
    <submittedName>
        <fullName evidence="2">Uncharacterized protein</fullName>
    </submittedName>
</protein>
<comment type="caution">
    <text evidence="2">The sequence shown here is derived from an EMBL/GenBank/DDBJ whole genome shotgun (WGS) entry which is preliminary data.</text>
</comment>
<evidence type="ECO:0000313" key="3">
    <source>
        <dbReference type="Proteomes" id="UP000024635"/>
    </source>
</evidence>
<reference evidence="3" key="1">
    <citation type="journal article" date="2015" name="Nat. Genet.">
        <title>The genome and transcriptome of the zoonotic hookworm Ancylostoma ceylanicum identify infection-specific gene families.</title>
        <authorList>
            <person name="Schwarz E.M."/>
            <person name="Hu Y."/>
            <person name="Antoshechkin I."/>
            <person name="Miller M.M."/>
            <person name="Sternberg P.W."/>
            <person name="Aroian R.V."/>
        </authorList>
    </citation>
    <scope>NUCLEOTIDE SEQUENCE</scope>
    <source>
        <strain evidence="3">HY135</strain>
    </source>
</reference>
<feature type="compositionally biased region" description="Polar residues" evidence="1">
    <location>
        <begin position="89"/>
        <end position="98"/>
    </location>
</feature>
<proteinExistence type="predicted"/>
<feature type="compositionally biased region" description="Basic and acidic residues" evidence="1">
    <location>
        <begin position="43"/>
        <end position="73"/>
    </location>
</feature>
<feature type="compositionally biased region" description="Basic and acidic residues" evidence="1">
    <location>
        <begin position="27"/>
        <end position="36"/>
    </location>
</feature>
<evidence type="ECO:0000256" key="1">
    <source>
        <dbReference type="SAM" id="MobiDB-lite"/>
    </source>
</evidence>
<dbReference type="AlphaFoldDB" id="A0A016STV9"/>
<feature type="region of interest" description="Disordered" evidence="1">
    <location>
        <begin position="1"/>
        <end position="98"/>
    </location>
</feature>
<evidence type="ECO:0000313" key="2">
    <source>
        <dbReference type="EMBL" id="EYB93965.1"/>
    </source>
</evidence>
<name>A0A016STV9_9BILA</name>
<keyword evidence="3" id="KW-1185">Reference proteome</keyword>
<organism evidence="2 3">
    <name type="scientific">Ancylostoma ceylanicum</name>
    <dbReference type="NCBI Taxonomy" id="53326"/>
    <lineage>
        <taxon>Eukaryota</taxon>
        <taxon>Metazoa</taxon>
        <taxon>Ecdysozoa</taxon>
        <taxon>Nematoda</taxon>
        <taxon>Chromadorea</taxon>
        <taxon>Rhabditida</taxon>
        <taxon>Rhabditina</taxon>
        <taxon>Rhabditomorpha</taxon>
        <taxon>Strongyloidea</taxon>
        <taxon>Ancylostomatidae</taxon>
        <taxon>Ancylostomatinae</taxon>
        <taxon>Ancylostoma</taxon>
    </lineage>
</organism>
<dbReference type="EMBL" id="JARK01001513">
    <property type="protein sequence ID" value="EYB93965.1"/>
    <property type="molecule type" value="Genomic_DNA"/>
</dbReference>
<dbReference type="Proteomes" id="UP000024635">
    <property type="component" value="Unassembled WGS sequence"/>
</dbReference>
<accession>A0A016STV9</accession>